<evidence type="ECO:0000256" key="2">
    <source>
        <dbReference type="ARBA" id="ARBA00005581"/>
    </source>
</evidence>
<evidence type="ECO:0000256" key="6">
    <source>
        <dbReference type="RuleBase" id="RU367044"/>
    </source>
</evidence>
<dbReference type="Pfam" id="PF05938">
    <property type="entry name" value="Self-incomp_S1"/>
    <property type="match status" value="1"/>
</dbReference>
<dbReference type="PANTHER" id="PTHR31232">
    <property type="match status" value="1"/>
</dbReference>
<keyword evidence="8" id="KW-1185">Reference proteome</keyword>
<evidence type="ECO:0000256" key="3">
    <source>
        <dbReference type="ARBA" id="ARBA00022471"/>
    </source>
</evidence>
<dbReference type="Proteomes" id="UP001291926">
    <property type="component" value="Unassembled WGS sequence"/>
</dbReference>
<evidence type="ECO:0000256" key="4">
    <source>
        <dbReference type="ARBA" id="ARBA00022525"/>
    </source>
</evidence>
<evidence type="ECO:0000313" key="7">
    <source>
        <dbReference type="EMBL" id="KAK4482753.1"/>
    </source>
</evidence>
<sequence length="96" mass="11453">MNLHCRSRDDDLGYHVVEDGGATAWSFSVNFWGTTLFYCDVQWGDSDWYHFDAYDAERDYRRCQSICRWMISKKGLLYGYDEESGFWELFHLIPVT</sequence>
<evidence type="ECO:0000256" key="5">
    <source>
        <dbReference type="ARBA" id="ARBA00022729"/>
    </source>
</evidence>
<reference evidence="7 8" key="1">
    <citation type="journal article" date="2023" name="bioRxiv">
        <title>Genome report: Whole genome sequence and annotation of Penstemon davidsonii.</title>
        <authorList>
            <person name="Ostevik K.L."/>
            <person name="Alabady M."/>
            <person name="Zhang M."/>
            <person name="Rausher M.D."/>
        </authorList>
    </citation>
    <scope>NUCLEOTIDE SEQUENCE [LARGE SCALE GENOMIC DNA]</scope>
    <source>
        <strain evidence="7">DNT005</strain>
        <tissue evidence="7">Whole leaf</tissue>
    </source>
</reference>
<comment type="subcellular location">
    <subcellularLocation>
        <location evidence="1 6">Secreted</location>
    </subcellularLocation>
</comment>
<evidence type="ECO:0000256" key="1">
    <source>
        <dbReference type="ARBA" id="ARBA00004613"/>
    </source>
</evidence>
<comment type="caution">
    <text evidence="7">The sequence shown here is derived from an EMBL/GenBank/DDBJ whole genome shotgun (WGS) entry which is preliminary data.</text>
</comment>
<name>A0ABR0D268_9LAMI</name>
<accession>A0ABR0D268</accession>
<comment type="similarity">
    <text evidence="2 6">Belongs to the plant self-incompatibility (S1) protein family.</text>
</comment>
<gene>
    <name evidence="7" type="ORF">RD792_009921</name>
</gene>
<organism evidence="7 8">
    <name type="scientific">Penstemon davidsonii</name>
    <dbReference type="NCBI Taxonomy" id="160366"/>
    <lineage>
        <taxon>Eukaryota</taxon>
        <taxon>Viridiplantae</taxon>
        <taxon>Streptophyta</taxon>
        <taxon>Embryophyta</taxon>
        <taxon>Tracheophyta</taxon>
        <taxon>Spermatophyta</taxon>
        <taxon>Magnoliopsida</taxon>
        <taxon>eudicotyledons</taxon>
        <taxon>Gunneridae</taxon>
        <taxon>Pentapetalae</taxon>
        <taxon>asterids</taxon>
        <taxon>lamiids</taxon>
        <taxon>Lamiales</taxon>
        <taxon>Plantaginaceae</taxon>
        <taxon>Cheloneae</taxon>
        <taxon>Penstemon</taxon>
    </lineage>
</organism>
<proteinExistence type="inferred from homology"/>
<keyword evidence="4 6" id="KW-0964">Secreted</keyword>
<protein>
    <recommendedName>
        <fullName evidence="6">S-protein homolog</fullName>
    </recommendedName>
</protein>
<dbReference type="PANTHER" id="PTHR31232:SF18">
    <property type="entry name" value="S-PROTEIN HOMOLOG"/>
    <property type="match status" value="1"/>
</dbReference>
<dbReference type="InterPro" id="IPR010264">
    <property type="entry name" value="Self-incomp_S1"/>
</dbReference>
<keyword evidence="3 6" id="KW-0713">Self-incompatibility</keyword>
<evidence type="ECO:0000313" key="8">
    <source>
        <dbReference type="Proteomes" id="UP001291926"/>
    </source>
</evidence>
<keyword evidence="5" id="KW-0732">Signal</keyword>
<dbReference type="EMBL" id="JAYDYQ010002534">
    <property type="protein sequence ID" value="KAK4482753.1"/>
    <property type="molecule type" value="Genomic_DNA"/>
</dbReference>